<feature type="transmembrane region" description="Helical" evidence="1">
    <location>
        <begin position="36"/>
        <end position="59"/>
    </location>
</feature>
<keyword evidence="1" id="KW-1133">Transmembrane helix</keyword>
<sequence>MEKQYGKNKDKLEKLLWSIALPGFGQLLNGKYLKGIILITLEFVVNVFGHFNQIILLSFNGNISEAIEQTNYQWLMFYPCLYFFAMWDAYNDAEGESKPYAFMPFVFSAYFVTVGLIYSQTFTIFGHLIGPVWLPIIFLNFGLLIGGAIRWVLLKRLEKGHNT</sequence>
<dbReference type="Proteomes" id="UP000199444">
    <property type="component" value="Unassembled WGS sequence"/>
</dbReference>
<dbReference type="RefSeq" id="WP_092494412.1">
    <property type="nucleotide sequence ID" value="NZ_FNKD01000005.1"/>
</dbReference>
<organism evidence="2 3">
    <name type="scientific">Virgibacillus salinus</name>
    <dbReference type="NCBI Taxonomy" id="553311"/>
    <lineage>
        <taxon>Bacteria</taxon>
        <taxon>Bacillati</taxon>
        <taxon>Bacillota</taxon>
        <taxon>Bacilli</taxon>
        <taxon>Bacillales</taxon>
        <taxon>Bacillaceae</taxon>
        <taxon>Virgibacillus</taxon>
    </lineage>
</organism>
<dbReference type="STRING" id="553311.SAMN05216231_3705"/>
<reference evidence="2 3" key="1">
    <citation type="submission" date="2016-10" db="EMBL/GenBank/DDBJ databases">
        <authorList>
            <person name="de Groot N.N."/>
        </authorList>
    </citation>
    <scope>NUCLEOTIDE SEQUENCE [LARGE SCALE GENOMIC DNA]</scope>
    <source>
        <strain evidence="2 3">CGMCC 1.10449</strain>
    </source>
</reference>
<evidence type="ECO:0000256" key="1">
    <source>
        <dbReference type="SAM" id="Phobius"/>
    </source>
</evidence>
<keyword evidence="1" id="KW-0812">Transmembrane</keyword>
<dbReference type="EMBL" id="FNKD01000005">
    <property type="protein sequence ID" value="SDR12221.1"/>
    <property type="molecule type" value="Genomic_DNA"/>
</dbReference>
<protein>
    <submittedName>
        <fullName evidence="2">Uncharacterized protein</fullName>
    </submittedName>
</protein>
<accession>A0A1H1GGA2</accession>
<keyword evidence="3" id="KW-1185">Reference proteome</keyword>
<keyword evidence="1" id="KW-0472">Membrane</keyword>
<evidence type="ECO:0000313" key="2">
    <source>
        <dbReference type="EMBL" id="SDR12221.1"/>
    </source>
</evidence>
<feature type="transmembrane region" description="Helical" evidence="1">
    <location>
        <begin position="102"/>
        <end position="120"/>
    </location>
</feature>
<proteinExistence type="predicted"/>
<feature type="transmembrane region" description="Helical" evidence="1">
    <location>
        <begin position="132"/>
        <end position="153"/>
    </location>
</feature>
<dbReference type="AlphaFoldDB" id="A0A1H1GGA2"/>
<gene>
    <name evidence="2" type="ORF">SAMN05216231_3705</name>
</gene>
<name>A0A1H1GGA2_9BACI</name>
<evidence type="ECO:0000313" key="3">
    <source>
        <dbReference type="Proteomes" id="UP000199444"/>
    </source>
</evidence>
<feature type="transmembrane region" description="Helical" evidence="1">
    <location>
        <begin position="71"/>
        <end position="90"/>
    </location>
</feature>